<dbReference type="RefSeq" id="XP_065962781.1">
    <property type="nucleotide sequence ID" value="XM_066107113.1"/>
</dbReference>
<comment type="caution">
    <text evidence="1">The sequence shown here is derived from an EMBL/GenBank/DDBJ whole genome shotgun (WGS) entry which is preliminary data.</text>
</comment>
<evidence type="ECO:0000313" key="1">
    <source>
        <dbReference type="EMBL" id="KAF7571997.1"/>
    </source>
</evidence>
<organism evidence="1 2">
    <name type="scientific">Pyrenophora tritici-repentis</name>
    <dbReference type="NCBI Taxonomy" id="45151"/>
    <lineage>
        <taxon>Eukaryota</taxon>
        <taxon>Fungi</taxon>
        <taxon>Dikarya</taxon>
        <taxon>Ascomycota</taxon>
        <taxon>Pezizomycotina</taxon>
        <taxon>Dothideomycetes</taxon>
        <taxon>Pleosporomycetidae</taxon>
        <taxon>Pleosporales</taxon>
        <taxon>Pleosporineae</taxon>
        <taxon>Pleosporaceae</taxon>
        <taxon>Pyrenophora</taxon>
    </lineage>
</organism>
<proteinExistence type="predicted"/>
<protein>
    <submittedName>
        <fullName evidence="1">Uncharacterized protein</fullName>
    </submittedName>
</protein>
<name>A0A5M9LAB1_9PLEO</name>
<dbReference type="Proteomes" id="UP000245464">
    <property type="component" value="Chromosome 4"/>
</dbReference>
<dbReference type="EMBL" id="NQIK02000004">
    <property type="protein sequence ID" value="KAF7571997.1"/>
    <property type="molecule type" value="Genomic_DNA"/>
</dbReference>
<dbReference type="KEGG" id="ptrr:6342053"/>
<gene>
    <name evidence="1" type="ORF">PtrM4_094970</name>
</gene>
<dbReference type="AlphaFoldDB" id="A0A5M9LAB1"/>
<evidence type="ECO:0000313" key="2">
    <source>
        <dbReference type="Proteomes" id="UP000245464"/>
    </source>
</evidence>
<reference evidence="1 2" key="1">
    <citation type="journal article" date="2018" name="BMC Genomics">
        <title>Comparative genomics of the wheat fungal pathogen Pyrenophora tritici-repentis reveals chromosomal variations and genome plasticity.</title>
        <authorList>
            <person name="Moolhuijzen P."/>
            <person name="See P.T."/>
            <person name="Hane J.K."/>
            <person name="Shi G."/>
            <person name="Liu Z."/>
            <person name="Oliver R.P."/>
            <person name="Moffat C.S."/>
        </authorList>
    </citation>
    <scope>NUCLEOTIDE SEQUENCE [LARGE SCALE GENOMIC DNA]</scope>
    <source>
        <strain evidence="1">M4</strain>
    </source>
</reference>
<sequence length="223" mass="25449">MTGETQLITVDPNGDTIIILKDPDTALLGWRDEDVLIKELGLFGARGNAQESTSEGAKEVRFLVSSRQLRIVSAYFDNMFKRDYSETVPCQEDNLYHVQAQHWSTRAIGVLLSISHQQVKSIPEKITPGLFAQIFVVADYYQMGDVLKIYAEKWWGQFKEPSSSLFNLSPIPKTYCENSVYWMFLAARFKDWNQFKDIATTVLHFARTPIQSLELPLDSKAQS</sequence>
<dbReference type="GeneID" id="6342053"/>
<accession>A0A5M9LAB1</accession>